<evidence type="ECO:0000259" key="2">
    <source>
        <dbReference type="Pfam" id="PF18174"/>
    </source>
</evidence>
<dbReference type="EMBL" id="DXAW01000121">
    <property type="protein sequence ID" value="HIZ86289.1"/>
    <property type="molecule type" value="Genomic_DNA"/>
</dbReference>
<dbReference type="Proteomes" id="UP000824115">
    <property type="component" value="Unassembled WGS sequence"/>
</dbReference>
<name>A0A9D2GSR1_9BACT</name>
<dbReference type="InterPro" id="IPR040495">
    <property type="entry name" value="HU-CCDC81_bac_1"/>
</dbReference>
<gene>
    <name evidence="3" type="ORF">IAC04_07340</name>
</gene>
<keyword evidence="1" id="KW-1133">Transmembrane helix</keyword>
<organism evidence="3 4">
    <name type="scientific">Candidatus Coprenecus stercoravium</name>
    <dbReference type="NCBI Taxonomy" id="2840735"/>
    <lineage>
        <taxon>Bacteria</taxon>
        <taxon>Pseudomonadati</taxon>
        <taxon>Bacteroidota</taxon>
        <taxon>Bacteroidia</taxon>
        <taxon>Bacteroidales</taxon>
        <taxon>Rikenellaceae</taxon>
        <taxon>Rikenellaceae incertae sedis</taxon>
        <taxon>Candidatus Coprenecus</taxon>
    </lineage>
</organism>
<sequence>MDVNLLSRLLRELIIDNDRIPLPGIGYFFTELVPASFSKDGKTIYPPSKKISFKGDDRATGDMISDYYSESSGIDKETADIEMDIFLKQLKVTLMQKKLINFPYMGKLRCTLEGSLYFVSETENSIFSQAFGFEPVILKPISNRAHDIQKEIPEPAPAVTPDNKPERQPQKRTGKVWIILLSILAAIITAAVILVELGRSGRLDSLIYSDEELELIRQQGN</sequence>
<accession>A0A9D2GSR1</accession>
<feature type="domain" description="CCDC81-like prokaryotic HU" evidence="2">
    <location>
        <begin position="5"/>
        <end position="53"/>
    </location>
</feature>
<proteinExistence type="predicted"/>
<protein>
    <recommendedName>
        <fullName evidence="2">CCDC81-like prokaryotic HU domain-containing protein</fullName>
    </recommendedName>
</protein>
<comment type="caution">
    <text evidence="3">The sequence shown here is derived from an EMBL/GenBank/DDBJ whole genome shotgun (WGS) entry which is preliminary data.</text>
</comment>
<reference evidence="3" key="2">
    <citation type="submission" date="2021-04" db="EMBL/GenBank/DDBJ databases">
        <authorList>
            <person name="Gilroy R."/>
        </authorList>
    </citation>
    <scope>NUCLEOTIDE SEQUENCE</scope>
    <source>
        <strain evidence="3">Gambia16-554</strain>
    </source>
</reference>
<feature type="transmembrane region" description="Helical" evidence="1">
    <location>
        <begin position="176"/>
        <end position="195"/>
    </location>
</feature>
<dbReference type="Pfam" id="PF18174">
    <property type="entry name" value="HU-CCDC81_bac_1"/>
    <property type="match status" value="1"/>
</dbReference>
<reference evidence="3" key="1">
    <citation type="journal article" date="2021" name="PeerJ">
        <title>Extensive microbial diversity within the chicken gut microbiome revealed by metagenomics and culture.</title>
        <authorList>
            <person name="Gilroy R."/>
            <person name="Ravi A."/>
            <person name="Getino M."/>
            <person name="Pursley I."/>
            <person name="Horton D.L."/>
            <person name="Alikhan N.F."/>
            <person name="Baker D."/>
            <person name="Gharbi K."/>
            <person name="Hall N."/>
            <person name="Watson M."/>
            <person name="Adriaenssens E.M."/>
            <person name="Foster-Nyarko E."/>
            <person name="Jarju S."/>
            <person name="Secka A."/>
            <person name="Antonio M."/>
            <person name="Oren A."/>
            <person name="Chaudhuri R.R."/>
            <person name="La Ragione R."/>
            <person name="Hildebrand F."/>
            <person name="Pallen M.J."/>
        </authorList>
    </citation>
    <scope>NUCLEOTIDE SEQUENCE</scope>
    <source>
        <strain evidence="3">Gambia16-554</strain>
    </source>
</reference>
<keyword evidence="1" id="KW-0472">Membrane</keyword>
<keyword evidence="1" id="KW-0812">Transmembrane</keyword>
<evidence type="ECO:0000313" key="4">
    <source>
        <dbReference type="Proteomes" id="UP000824115"/>
    </source>
</evidence>
<evidence type="ECO:0000256" key="1">
    <source>
        <dbReference type="SAM" id="Phobius"/>
    </source>
</evidence>
<evidence type="ECO:0000313" key="3">
    <source>
        <dbReference type="EMBL" id="HIZ86289.1"/>
    </source>
</evidence>
<dbReference type="AlphaFoldDB" id="A0A9D2GSR1"/>